<keyword evidence="1" id="KW-0175">Coiled coil</keyword>
<dbReference type="PANTHER" id="PTHR30050">
    <property type="entry name" value="CHROMOSOMAL REPLICATION INITIATOR PROTEIN DNAA"/>
    <property type="match status" value="1"/>
</dbReference>
<dbReference type="Pfam" id="PF01695">
    <property type="entry name" value="IstB_IS21"/>
    <property type="match status" value="1"/>
</dbReference>
<dbReference type="GO" id="GO:0005524">
    <property type="term" value="F:ATP binding"/>
    <property type="evidence" value="ECO:0007669"/>
    <property type="project" value="InterPro"/>
</dbReference>
<dbReference type="AlphaFoldDB" id="A0A7I8D0D2"/>
<dbReference type="PANTHER" id="PTHR30050:SF4">
    <property type="entry name" value="ATP-BINDING PROTEIN RV3427C IN INSERTION SEQUENCE-RELATED"/>
    <property type="match status" value="1"/>
</dbReference>
<dbReference type="SUPFAM" id="SSF52540">
    <property type="entry name" value="P-loop containing nucleoside triphosphate hydrolases"/>
    <property type="match status" value="1"/>
</dbReference>
<name>A0A7I8D0D2_9FIRM</name>
<accession>A0A7I8D0D2</accession>
<evidence type="ECO:0000256" key="1">
    <source>
        <dbReference type="SAM" id="Coils"/>
    </source>
</evidence>
<dbReference type="SMART" id="SM00382">
    <property type="entry name" value="AAA"/>
    <property type="match status" value="1"/>
</dbReference>
<feature type="domain" description="AAA+ ATPase" evidence="2">
    <location>
        <begin position="184"/>
        <end position="313"/>
    </location>
</feature>
<reference evidence="4" key="1">
    <citation type="submission" date="2020-07" db="EMBL/GenBank/DDBJ databases">
        <title>Complete genome sequencing of Clostridia bacterium strain 12CBH8.</title>
        <authorList>
            <person name="Sakamoto M."/>
            <person name="Murakami T."/>
            <person name="Mori H."/>
        </authorList>
    </citation>
    <scope>NUCLEOTIDE SEQUENCE [LARGE SCALE GENOMIC DNA]</scope>
    <source>
        <strain evidence="4">12CBH8</strain>
    </source>
</reference>
<evidence type="ECO:0000313" key="4">
    <source>
        <dbReference type="Proteomes" id="UP000593890"/>
    </source>
</evidence>
<keyword evidence="4" id="KW-1185">Reference proteome</keyword>
<feature type="coiled-coil region" evidence="1">
    <location>
        <begin position="62"/>
        <end position="89"/>
    </location>
</feature>
<proteinExistence type="predicted"/>
<sequence length="328" mass="37330">MGYGREIYGAALDELSRRRGLVRQQQAQRRQEIAQKIPEVLEIERRLAQTSLEAARSVLGATGDIQQQMDRLTAHNKQLQQRYNTLLLQHGYPIDYLDLHPVCPICEDEGFTDDGQCQCLKELMRKEAYRRINSLTPIASCDFDHFSLEYYDLAPLEHGGVSPRQQMETILDYCQHYADTFSLHSSSILMQGPTGLGKTHLSLSIARAAIDRGFGVVYGSVQNLMSKLEQEKFGRGSNDDSARSLMECDLLILDDLGTEFTTQFVTASIYNLINSRLLSAKPTIINTNLTMQELNDKYTQRITSRIIGGYDRLVFMGRDIRQQKRMGY</sequence>
<dbReference type="NCBIfam" id="NF005304">
    <property type="entry name" value="PRK06835.1"/>
    <property type="match status" value="1"/>
</dbReference>
<organism evidence="3 4">
    <name type="scientific">Solibaculum mannosilyticum</name>
    <dbReference type="NCBI Taxonomy" id="2780922"/>
    <lineage>
        <taxon>Bacteria</taxon>
        <taxon>Bacillati</taxon>
        <taxon>Bacillota</taxon>
        <taxon>Clostridia</taxon>
        <taxon>Eubacteriales</taxon>
        <taxon>Oscillospiraceae</taxon>
        <taxon>Solibaculum</taxon>
    </lineage>
</organism>
<protein>
    <submittedName>
        <fullName evidence="3">DNA replication protein DnaC</fullName>
    </submittedName>
</protein>
<dbReference type="GO" id="GO:0006260">
    <property type="term" value="P:DNA replication"/>
    <property type="evidence" value="ECO:0007669"/>
    <property type="project" value="TreeGrafter"/>
</dbReference>
<dbReference type="InterPro" id="IPR003593">
    <property type="entry name" value="AAA+_ATPase"/>
</dbReference>
<dbReference type="RefSeq" id="WP_099321815.1">
    <property type="nucleotide sequence ID" value="NZ_AP023321.1"/>
</dbReference>
<dbReference type="CDD" id="cd00009">
    <property type="entry name" value="AAA"/>
    <property type="match status" value="1"/>
</dbReference>
<evidence type="ECO:0000313" key="3">
    <source>
        <dbReference type="EMBL" id="BCI60230.1"/>
    </source>
</evidence>
<dbReference type="InterPro" id="IPR027417">
    <property type="entry name" value="P-loop_NTPase"/>
</dbReference>
<dbReference type="InterPro" id="IPR002611">
    <property type="entry name" value="IstB_ATP-bd"/>
</dbReference>
<evidence type="ECO:0000259" key="2">
    <source>
        <dbReference type="SMART" id="SM00382"/>
    </source>
</evidence>
<dbReference type="KEGG" id="sman:C12CBH8_08690"/>
<dbReference type="Gene3D" id="3.40.50.300">
    <property type="entry name" value="P-loop containing nucleotide triphosphate hydrolases"/>
    <property type="match status" value="1"/>
</dbReference>
<dbReference type="EMBL" id="AP023321">
    <property type="protein sequence ID" value="BCI60230.1"/>
    <property type="molecule type" value="Genomic_DNA"/>
</dbReference>
<dbReference type="Proteomes" id="UP000593890">
    <property type="component" value="Chromosome"/>
</dbReference>
<gene>
    <name evidence="3" type="primary">dnaC_1</name>
    <name evidence="3" type="ORF">C12CBH8_08690</name>
</gene>